<dbReference type="InterPro" id="IPR003107">
    <property type="entry name" value="HAT"/>
</dbReference>
<evidence type="ECO:0000313" key="13">
    <source>
        <dbReference type="Proteomes" id="UP000799536"/>
    </source>
</evidence>
<evidence type="ECO:0000256" key="4">
    <source>
        <dbReference type="ARBA" id="ARBA00022884"/>
    </source>
</evidence>
<dbReference type="EMBL" id="ML994334">
    <property type="protein sequence ID" value="KAF2196732.1"/>
    <property type="molecule type" value="Genomic_DNA"/>
</dbReference>
<dbReference type="Gene3D" id="1.25.40.10">
    <property type="entry name" value="Tetratricopeptide repeat domain"/>
    <property type="match status" value="2"/>
</dbReference>
<evidence type="ECO:0000256" key="10">
    <source>
        <dbReference type="SAM" id="MobiDB-lite"/>
    </source>
</evidence>
<dbReference type="InterPro" id="IPR012677">
    <property type="entry name" value="Nucleotide-bd_a/b_plait_sf"/>
</dbReference>
<dbReference type="SMART" id="SM00361">
    <property type="entry name" value="RRM_1"/>
    <property type="match status" value="2"/>
</dbReference>
<evidence type="ECO:0000256" key="2">
    <source>
        <dbReference type="ARBA" id="ARBA00022664"/>
    </source>
</evidence>
<name>A0A9P4MN86_9PLEO</name>
<feature type="compositionally biased region" description="Basic and acidic residues" evidence="10">
    <location>
        <begin position="1310"/>
        <end position="1333"/>
    </location>
</feature>
<dbReference type="SUPFAM" id="SSF48452">
    <property type="entry name" value="TPR-like"/>
    <property type="match status" value="1"/>
</dbReference>
<evidence type="ECO:0000256" key="9">
    <source>
        <dbReference type="PROSITE-ProRule" id="PRU00176"/>
    </source>
</evidence>
<feature type="compositionally biased region" description="Polar residues" evidence="10">
    <location>
        <begin position="43"/>
        <end position="57"/>
    </location>
</feature>
<keyword evidence="13" id="KW-1185">Reference proteome</keyword>
<dbReference type="Gene3D" id="3.30.70.330">
    <property type="match status" value="4"/>
</dbReference>
<keyword evidence="3" id="KW-0677">Repeat</keyword>
<protein>
    <recommendedName>
        <fullName evidence="8">U4/U6 snRNA-associated-splicing factor PRP24</fullName>
    </recommendedName>
</protein>
<feature type="region of interest" description="Disordered" evidence="10">
    <location>
        <begin position="1"/>
        <end position="141"/>
    </location>
</feature>
<keyword evidence="4 9" id="KW-0694">RNA-binding</keyword>
<dbReference type="SMART" id="SM00386">
    <property type="entry name" value="HAT"/>
    <property type="match status" value="5"/>
</dbReference>
<comment type="function">
    <text evidence="7">Functions as a recycling factor of the spliceosome, a machinery that forms on each precursor-messenger RNA (pre-mRNA) and catalyzes the removal of introns. Chaperones the re-annealing of U4 and U6 snRNAs (small nuclear RNAs) released from previous rounds of splicing, an initial step in reforming the U4/U6-U5 tri-snRNP (small nuclear ribonucleoprotein) that can reassemble into another spliceosome complex; this step involves binding U6 and facilitating the unwinding of the U6 internal stem loop, followed by base-pairing of U6 to U4.</text>
</comment>
<feature type="domain" description="RRM" evidence="11">
    <location>
        <begin position="945"/>
        <end position="1021"/>
    </location>
</feature>
<keyword evidence="2" id="KW-0507">mRNA processing</keyword>
<dbReference type="Pfam" id="PF16842">
    <property type="entry name" value="RRM_occluded"/>
    <property type="match status" value="1"/>
</dbReference>
<dbReference type="Pfam" id="PF00076">
    <property type="entry name" value="RRM_1"/>
    <property type="match status" value="3"/>
</dbReference>
<gene>
    <name evidence="12" type="ORF">GQ43DRAFT_241414</name>
</gene>
<dbReference type="GO" id="GO:0005688">
    <property type="term" value="C:U6 snRNP"/>
    <property type="evidence" value="ECO:0007669"/>
    <property type="project" value="UniProtKB-ARBA"/>
</dbReference>
<dbReference type="PANTHER" id="PTHR24012">
    <property type="entry name" value="RNA BINDING PROTEIN"/>
    <property type="match status" value="1"/>
</dbReference>
<sequence>MDINSLLSPQESPADETPPPSLPSSSRASPGKRSLRQPLPNLPSRTPSYTSQHHQITSSPHYHSEHYQSHHYHQHSHSHPHVTTGTPLASPRLAGYQNGRATHTARSTPPVDPRNPYNPIQDARVTPPQPPIHRSSSTPGMDTLADLASMQQQQQAARQNAGGLRDPQVYQAQRPSIRFDYSTHPTAQHNAKRPHSSLQNIPRSISGSSADITMAETPRQPRDFVSAALDKESLVTLKELDQTLIENPFDYNAHTRFIGILHRGLQNHMYPEDGSTRDAHTYELVSELREAYAAMDKIYPLGEALSEDWLNDERALARPEDRYTFEEKFVKALKDEPKSVRLWVLYGEYMSYLYACANDANPPEQWSPADREVGQQIWTWEVILNVWERGAEATIHNPKDSHRVWNRYAQMLLEDLQRSSPPEKVRRISTLFEERLALPHESWDETFQMFSSFTSQYNAVAYEDIMELVSKRTANAKHQYQLRADREFAIDKAVQSQDRYAEHAAYTKYLKWETRLAGPFSFHMVNSLFERALLRFPADASIWEDYVEFLVKRNDPSVSLLEVLERATRHCPWSGSIWSHRIMNLEAENKDFNEIERVKHNATETGLLEHGGLEELLKVQVAWCGYLRRKALDNPNSSDDDVDVAEVGIRSALDDVRAIGVKKYGDAYTGDPQYRLERIHIKFFTQNGNVDGARAIWESLVPQQQNSYEFWYRYYIWEMIVWSNHAVRERHSQLRQLQTPSNATNVLRKGMEERRMKTMDYPEQLIQMFVNHCEQHESVLALRSALMEARKATITVQYRRAKEVSMANEAAAQGYDPSATKRKRDGEPDVDEAITKKSRPEGQAAVAASVEQPVKAVSEAPSEQKRDREHTSVIVKKLPSGTTQVQLRKFFTDCGNVRGILLKPEGDTVTATVEFDSTDEANYAMSKQVKGFEGADIDISLAGSTQLFVANYPPTADDAYMRKLFGQFGDILEVRFPSLKFNTHRRFCYVQFSTAEEAIAATKLDGTTVDGLKLTAKISNPGAAKKRDGATSEGREVYIWHLDFKATQDDVKGLFGKFGTIERIKLPQQNQFKRTNRGFAFVVYENKENAEAAVAEMHGQVYRGLELHVEIAAQKAEGKKEFKSELRLDTQNPKPESPEDAADGHKGSSDALKPIPFYQRSIVLLHIPDTVKDARIGALVEPFGAKKVEMMPRKSSAIVEFKTVEDAGRASLALQRYEIMPGHRLDVGSKDDLKNMRNEHFEASALMKPILNRPVKRPTAKPAASKRGGLGFRGRVAGTVAASSSAGPSGTNGEPGKKSNADFRAMFMAPKDEAKDEAKDGKTDAAEGDKMEE</sequence>
<evidence type="ECO:0000256" key="7">
    <source>
        <dbReference type="ARBA" id="ARBA00093374"/>
    </source>
</evidence>
<feature type="domain" description="RRM" evidence="11">
    <location>
        <begin position="871"/>
        <end position="944"/>
    </location>
</feature>
<dbReference type="FunFam" id="1.25.40.10:FF:000632">
    <property type="entry name" value="Pre-mRNA splicing factor (Prp24), putative"/>
    <property type="match status" value="1"/>
</dbReference>
<dbReference type="GO" id="GO:0008380">
    <property type="term" value="P:RNA splicing"/>
    <property type="evidence" value="ECO:0007669"/>
    <property type="project" value="UniProtKB-KW"/>
</dbReference>
<feature type="domain" description="RRM" evidence="11">
    <location>
        <begin position="1035"/>
        <end position="1114"/>
    </location>
</feature>
<reference evidence="12" key="1">
    <citation type="journal article" date="2020" name="Stud. Mycol.">
        <title>101 Dothideomycetes genomes: a test case for predicting lifestyles and emergence of pathogens.</title>
        <authorList>
            <person name="Haridas S."/>
            <person name="Albert R."/>
            <person name="Binder M."/>
            <person name="Bloem J."/>
            <person name="Labutti K."/>
            <person name="Salamov A."/>
            <person name="Andreopoulos B."/>
            <person name="Baker S."/>
            <person name="Barry K."/>
            <person name="Bills G."/>
            <person name="Bluhm B."/>
            <person name="Cannon C."/>
            <person name="Castanera R."/>
            <person name="Culley D."/>
            <person name="Daum C."/>
            <person name="Ezra D."/>
            <person name="Gonzalez J."/>
            <person name="Henrissat B."/>
            <person name="Kuo A."/>
            <person name="Liang C."/>
            <person name="Lipzen A."/>
            <person name="Lutzoni F."/>
            <person name="Magnuson J."/>
            <person name="Mondo S."/>
            <person name="Nolan M."/>
            <person name="Ohm R."/>
            <person name="Pangilinan J."/>
            <person name="Park H.-J."/>
            <person name="Ramirez L."/>
            <person name="Alfaro M."/>
            <person name="Sun H."/>
            <person name="Tritt A."/>
            <person name="Yoshinaga Y."/>
            <person name="Zwiers L.-H."/>
            <person name="Turgeon B."/>
            <person name="Goodwin S."/>
            <person name="Spatafora J."/>
            <person name="Crous P."/>
            <person name="Grigoriev I."/>
        </authorList>
    </citation>
    <scope>NUCLEOTIDE SEQUENCE</scope>
    <source>
        <strain evidence="12">ATCC 74209</strain>
    </source>
</reference>
<dbReference type="InterPro" id="IPR035979">
    <property type="entry name" value="RBD_domain_sf"/>
</dbReference>
<evidence type="ECO:0000256" key="8">
    <source>
        <dbReference type="ARBA" id="ARBA00093627"/>
    </source>
</evidence>
<dbReference type="InterPro" id="IPR031766">
    <property type="entry name" value="RRM_occluded"/>
</dbReference>
<dbReference type="SUPFAM" id="SSF54928">
    <property type="entry name" value="RNA-binding domain, RBD"/>
    <property type="match status" value="3"/>
</dbReference>
<dbReference type="SMART" id="SM00360">
    <property type="entry name" value="RRM"/>
    <property type="match status" value="4"/>
</dbReference>
<dbReference type="PROSITE" id="PS50102">
    <property type="entry name" value="RRM"/>
    <property type="match status" value="3"/>
</dbReference>
<dbReference type="Proteomes" id="UP000799536">
    <property type="component" value="Unassembled WGS sequence"/>
</dbReference>
<feature type="compositionally biased region" description="Polar residues" evidence="10">
    <location>
        <begin position="1"/>
        <end position="11"/>
    </location>
</feature>
<evidence type="ECO:0000259" key="11">
    <source>
        <dbReference type="PROSITE" id="PS50102"/>
    </source>
</evidence>
<accession>A0A9P4MN86</accession>
<feature type="region of interest" description="Disordered" evidence="10">
    <location>
        <begin position="1255"/>
        <end position="1333"/>
    </location>
</feature>
<feature type="region of interest" description="Disordered" evidence="10">
    <location>
        <begin position="1122"/>
        <end position="1151"/>
    </location>
</feature>
<evidence type="ECO:0000256" key="1">
    <source>
        <dbReference type="ARBA" id="ARBA00004123"/>
    </source>
</evidence>
<organism evidence="12 13">
    <name type="scientific">Delitschia confertaspora ATCC 74209</name>
    <dbReference type="NCBI Taxonomy" id="1513339"/>
    <lineage>
        <taxon>Eukaryota</taxon>
        <taxon>Fungi</taxon>
        <taxon>Dikarya</taxon>
        <taxon>Ascomycota</taxon>
        <taxon>Pezizomycotina</taxon>
        <taxon>Dothideomycetes</taxon>
        <taxon>Pleosporomycetidae</taxon>
        <taxon>Pleosporales</taxon>
        <taxon>Delitschiaceae</taxon>
        <taxon>Delitschia</taxon>
    </lineage>
</organism>
<feature type="compositionally biased region" description="Basic and acidic residues" evidence="10">
    <location>
        <begin position="862"/>
        <end position="871"/>
    </location>
</feature>
<dbReference type="InterPro" id="IPR003954">
    <property type="entry name" value="RRM_euk-type"/>
</dbReference>
<comment type="subcellular location">
    <subcellularLocation>
        <location evidence="1">Nucleus</location>
    </subcellularLocation>
</comment>
<evidence type="ECO:0000256" key="5">
    <source>
        <dbReference type="ARBA" id="ARBA00023187"/>
    </source>
</evidence>
<dbReference type="InterPro" id="IPR011990">
    <property type="entry name" value="TPR-like_helical_dom_sf"/>
</dbReference>
<feature type="region of interest" description="Disordered" evidence="10">
    <location>
        <begin position="807"/>
        <end position="872"/>
    </location>
</feature>
<evidence type="ECO:0000256" key="3">
    <source>
        <dbReference type="ARBA" id="ARBA00022737"/>
    </source>
</evidence>
<comment type="caution">
    <text evidence="12">The sequence shown here is derived from an EMBL/GenBank/DDBJ whole genome shotgun (WGS) entry which is preliminary data.</text>
</comment>
<evidence type="ECO:0000256" key="6">
    <source>
        <dbReference type="ARBA" id="ARBA00023242"/>
    </source>
</evidence>
<dbReference type="FunFam" id="3.30.70.330:FF:000365">
    <property type="entry name" value="U4/U6 snRNA-associated-splicing factor PRP24"/>
    <property type="match status" value="1"/>
</dbReference>
<dbReference type="GO" id="GO:0006397">
    <property type="term" value="P:mRNA processing"/>
    <property type="evidence" value="ECO:0007669"/>
    <property type="project" value="UniProtKB-KW"/>
</dbReference>
<dbReference type="OrthoDB" id="360390at2759"/>
<feature type="compositionally biased region" description="Low complexity" evidence="10">
    <location>
        <begin position="1274"/>
        <end position="1291"/>
    </location>
</feature>
<dbReference type="GO" id="GO:0003723">
    <property type="term" value="F:RNA binding"/>
    <property type="evidence" value="ECO:0007669"/>
    <property type="project" value="UniProtKB-UniRule"/>
</dbReference>
<evidence type="ECO:0000313" key="12">
    <source>
        <dbReference type="EMBL" id="KAF2196732.1"/>
    </source>
</evidence>
<proteinExistence type="predicted"/>
<keyword evidence="5" id="KW-0508">mRNA splicing</keyword>
<dbReference type="InterPro" id="IPR000504">
    <property type="entry name" value="RRM_dom"/>
</dbReference>
<keyword evidence="6" id="KW-0539">Nucleus</keyword>
<feature type="compositionally biased region" description="Basic residues" evidence="10">
    <location>
        <begin position="69"/>
        <end position="80"/>
    </location>
</feature>